<dbReference type="PANTHER" id="PTHR48106:SF13">
    <property type="entry name" value="QUINONE OXIDOREDUCTASE-RELATED"/>
    <property type="match status" value="1"/>
</dbReference>
<dbReference type="SMART" id="SM00829">
    <property type="entry name" value="PKS_ER"/>
    <property type="match status" value="1"/>
</dbReference>
<dbReference type="RefSeq" id="WP_114207390.1">
    <property type="nucleotide sequence ID" value="NZ_CP030840.1"/>
</dbReference>
<proteinExistence type="predicted"/>
<dbReference type="InterPro" id="IPR011032">
    <property type="entry name" value="GroES-like_sf"/>
</dbReference>
<evidence type="ECO:0000313" key="5">
    <source>
        <dbReference type="Proteomes" id="UP000253606"/>
    </source>
</evidence>
<dbReference type="Pfam" id="PF08240">
    <property type="entry name" value="ADH_N"/>
    <property type="match status" value="1"/>
</dbReference>
<dbReference type="SUPFAM" id="SSF51735">
    <property type="entry name" value="NAD(P)-binding Rossmann-fold domains"/>
    <property type="match status" value="1"/>
</dbReference>
<dbReference type="OrthoDB" id="148510at2"/>
<evidence type="ECO:0000256" key="2">
    <source>
        <dbReference type="ARBA" id="ARBA00023002"/>
    </source>
</evidence>
<dbReference type="GO" id="GO:0070402">
    <property type="term" value="F:NADPH binding"/>
    <property type="evidence" value="ECO:0007669"/>
    <property type="project" value="TreeGrafter"/>
</dbReference>
<dbReference type="Pfam" id="PF13602">
    <property type="entry name" value="ADH_zinc_N_2"/>
    <property type="match status" value="1"/>
</dbReference>
<reference evidence="4 5" key="1">
    <citation type="journal article" date="2018" name="Front. Microbiol.">
        <title>Hydrolytic Capabilities as a Key to Environmental Success: Chitinolytic and Cellulolytic Acidobacteria From Acidic Sub-arctic Soils and Boreal Peatlands.</title>
        <authorList>
            <person name="Belova S.E."/>
            <person name="Ravin N.V."/>
            <person name="Pankratov T.A."/>
            <person name="Rakitin A.L."/>
            <person name="Ivanova A.A."/>
            <person name="Beletsky A.V."/>
            <person name="Mardanov A.V."/>
            <person name="Sinninghe Damste J.S."/>
            <person name="Dedysh S.N."/>
        </authorList>
    </citation>
    <scope>NUCLEOTIDE SEQUENCE [LARGE SCALE GENOMIC DNA]</scope>
    <source>
        <strain evidence="4 5">SBC82</strain>
    </source>
</reference>
<dbReference type="GO" id="GO:0035925">
    <property type="term" value="F:mRNA 3'-UTR AU-rich region binding"/>
    <property type="evidence" value="ECO:0007669"/>
    <property type="project" value="TreeGrafter"/>
</dbReference>
<dbReference type="SUPFAM" id="SSF50129">
    <property type="entry name" value="GroES-like"/>
    <property type="match status" value="1"/>
</dbReference>
<dbReference type="Proteomes" id="UP000253606">
    <property type="component" value="Chromosome"/>
</dbReference>
<evidence type="ECO:0000313" key="4">
    <source>
        <dbReference type="EMBL" id="AXC12067.1"/>
    </source>
</evidence>
<keyword evidence="5" id="KW-1185">Reference proteome</keyword>
<dbReference type="GO" id="GO:0003960">
    <property type="term" value="F:quinone reductase (NADPH) activity"/>
    <property type="evidence" value="ECO:0007669"/>
    <property type="project" value="TreeGrafter"/>
</dbReference>
<keyword evidence="2" id="KW-0560">Oxidoreductase</keyword>
<dbReference type="CDD" id="cd05289">
    <property type="entry name" value="MDR_like_2"/>
    <property type="match status" value="1"/>
</dbReference>
<dbReference type="AlphaFoldDB" id="A0A2Z5G007"/>
<gene>
    <name evidence="4" type="ORF">ACPOL_2756</name>
</gene>
<dbReference type="InterPro" id="IPR013154">
    <property type="entry name" value="ADH-like_N"/>
</dbReference>
<accession>A0A2Z5G007</accession>
<evidence type="ECO:0000259" key="3">
    <source>
        <dbReference type="SMART" id="SM00829"/>
    </source>
</evidence>
<dbReference type="InterPro" id="IPR020843">
    <property type="entry name" value="ER"/>
</dbReference>
<dbReference type="EMBL" id="CP030840">
    <property type="protein sequence ID" value="AXC12067.1"/>
    <property type="molecule type" value="Genomic_DNA"/>
</dbReference>
<evidence type="ECO:0000256" key="1">
    <source>
        <dbReference type="ARBA" id="ARBA00022857"/>
    </source>
</evidence>
<feature type="domain" description="Enoyl reductase (ER)" evidence="3">
    <location>
        <begin position="9"/>
        <end position="317"/>
    </location>
</feature>
<keyword evidence="1" id="KW-0521">NADP</keyword>
<dbReference type="GO" id="GO:0005829">
    <property type="term" value="C:cytosol"/>
    <property type="evidence" value="ECO:0007669"/>
    <property type="project" value="TreeGrafter"/>
</dbReference>
<protein>
    <submittedName>
        <fullName evidence="4">Quinone oxidoreductase</fullName>
    </submittedName>
</protein>
<dbReference type="KEGG" id="abas:ACPOL_2756"/>
<dbReference type="PANTHER" id="PTHR48106">
    <property type="entry name" value="QUINONE OXIDOREDUCTASE PIG3-RELATED"/>
    <property type="match status" value="1"/>
</dbReference>
<dbReference type="Gene3D" id="3.40.50.720">
    <property type="entry name" value="NAD(P)-binding Rossmann-like Domain"/>
    <property type="match status" value="1"/>
</dbReference>
<dbReference type="InterPro" id="IPR036291">
    <property type="entry name" value="NAD(P)-bd_dom_sf"/>
</dbReference>
<name>A0A2Z5G007_9BACT</name>
<organism evidence="4 5">
    <name type="scientific">Acidisarcina polymorpha</name>
    <dbReference type="NCBI Taxonomy" id="2211140"/>
    <lineage>
        <taxon>Bacteria</taxon>
        <taxon>Pseudomonadati</taxon>
        <taxon>Acidobacteriota</taxon>
        <taxon>Terriglobia</taxon>
        <taxon>Terriglobales</taxon>
        <taxon>Acidobacteriaceae</taxon>
        <taxon>Acidisarcina</taxon>
    </lineage>
</organism>
<sequence>MEIVATQFGDPDVLKAVNTEPRTPLKGEVAIRLRAIGVNHRDYKIYADPSYTRSRGQNLPTFPLRLGVEAAGVVTAVGPEAVGPAGPIIAGDEVIAYRIDGAYAEEIVVSASQVVPKPDQLSWEQAATMMLDGTTAVHALAAVRIRRGETVLLHAAAGGVGLAAVQLAVMGGIRVIGTASEKDFEMLRRYDVEPVEYGPGLLNRVNAVVPGGVDAALDFVGSDEALDVSLELVRDRSRIATIVAFDRAKDIGIQAIGGAAGEDPSGLEVRKYARLRLTALVDAGAYDVIVGRVYPLSRAADAHWLLSKGGSGGRIALVP</sequence>
<dbReference type="Gene3D" id="3.90.180.10">
    <property type="entry name" value="Medium-chain alcohol dehydrogenases, catalytic domain"/>
    <property type="match status" value="1"/>
</dbReference>